<evidence type="ECO:0000256" key="1">
    <source>
        <dbReference type="ARBA" id="ARBA00022722"/>
    </source>
</evidence>
<dbReference type="PANTHER" id="PTHR11046">
    <property type="entry name" value="OLIGORIBONUCLEASE, MITOCHONDRIAL"/>
    <property type="match status" value="1"/>
</dbReference>
<protein>
    <submittedName>
        <fullName evidence="2">Uncharacterized protein</fullName>
    </submittedName>
</protein>
<dbReference type="InParanoid" id="A0A1X7UCF4"/>
<dbReference type="EnsemblMetazoa" id="Aqu2.1.25624_001">
    <property type="protein sequence ID" value="Aqu2.1.25624_001"/>
    <property type="gene ID" value="Aqu2.1.25624"/>
</dbReference>
<keyword evidence="1" id="KW-0540">Nuclease</keyword>
<dbReference type="GO" id="GO:0000175">
    <property type="term" value="F:3'-5'-RNA exonuclease activity"/>
    <property type="evidence" value="ECO:0007669"/>
    <property type="project" value="InterPro"/>
</dbReference>
<sequence length="431" mass="49133">MSDRHAAEKAFNELLCDFRADILPTVAENWSSMTDEEKEQLTRMNNFFCGLHFLVGLADSAEEALKLWEEQCFSNLVASSGTQRIVCTACKAFHYRGSQQSGCSASFHTYVFMIEYIKSTHGQQANHLLQAVLDHLKQPVHLSGGKALELIDKVVTGPLRKKLEESNISVLDLGLYYTEIKARFDLWSGDCHTFVEGTACITNDIRIHKDDVWSTLVASNNVTDTLTLEALQIIFGCFSMTTQRLLIDHLPGGIYSSFDSDLFEEKASVPMTNVSPQRDFAMLDRLIREKPNARAIPLESIILYSHNKTLNWLNQKACEERDKLFEATRTLAPVTRKKFNERREVIEARSTAALQKKQNEIRRKNLPAVKENEMLTKEIEKLHKWTSIADITAELAQFSRKSEKLRVLKLQIKFHDKGLNQTHSDVSLFVF</sequence>
<keyword evidence="1" id="KW-0378">Hydrolase</keyword>
<organism evidence="2">
    <name type="scientific">Amphimedon queenslandica</name>
    <name type="common">Sponge</name>
    <dbReference type="NCBI Taxonomy" id="400682"/>
    <lineage>
        <taxon>Eukaryota</taxon>
        <taxon>Metazoa</taxon>
        <taxon>Porifera</taxon>
        <taxon>Demospongiae</taxon>
        <taxon>Heteroscleromorpha</taxon>
        <taxon>Haplosclerida</taxon>
        <taxon>Niphatidae</taxon>
        <taxon>Amphimedon</taxon>
    </lineage>
</organism>
<dbReference type="InterPro" id="IPR022894">
    <property type="entry name" value="Oligoribonuclease"/>
</dbReference>
<dbReference type="AlphaFoldDB" id="A0A1X7UCF4"/>
<name>A0A1X7UCF4_AMPQE</name>
<accession>A0A1X7UCF4</accession>
<evidence type="ECO:0000313" key="2">
    <source>
        <dbReference type="EnsemblMetazoa" id="Aqu2.1.25624_001"/>
    </source>
</evidence>
<proteinExistence type="predicted"/>
<dbReference type="PANTHER" id="PTHR11046:SF25">
    <property type="match status" value="1"/>
</dbReference>
<reference evidence="2" key="1">
    <citation type="submission" date="2017-05" db="UniProtKB">
        <authorList>
            <consortium name="EnsemblMetazoa"/>
        </authorList>
    </citation>
    <scope>IDENTIFICATION</scope>
</reference>